<evidence type="ECO:0000313" key="3">
    <source>
        <dbReference type="Proteomes" id="UP000765509"/>
    </source>
</evidence>
<dbReference type="OrthoDB" id="2514346at2759"/>
<gene>
    <name evidence="2" type="ORF">O181_115534</name>
</gene>
<dbReference type="EMBL" id="AVOT02097080">
    <property type="protein sequence ID" value="MBW0575819.1"/>
    <property type="molecule type" value="Genomic_DNA"/>
</dbReference>
<organism evidence="2 3">
    <name type="scientific">Austropuccinia psidii MF-1</name>
    <dbReference type="NCBI Taxonomy" id="1389203"/>
    <lineage>
        <taxon>Eukaryota</taxon>
        <taxon>Fungi</taxon>
        <taxon>Dikarya</taxon>
        <taxon>Basidiomycota</taxon>
        <taxon>Pucciniomycotina</taxon>
        <taxon>Pucciniomycetes</taxon>
        <taxon>Pucciniales</taxon>
        <taxon>Sphaerophragmiaceae</taxon>
        <taxon>Austropuccinia</taxon>
    </lineage>
</organism>
<protein>
    <recommendedName>
        <fullName evidence="4">Retrotransposon gag domain-containing protein</fullName>
    </recommendedName>
</protein>
<comment type="caution">
    <text evidence="2">The sequence shown here is derived from an EMBL/GenBank/DDBJ whole genome shotgun (WGS) entry which is preliminary data.</text>
</comment>
<evidence type="ECO:0008006" key="4">
    <source>
        <dbReference type="Google" id="ProtNLM"/>
    </source>
</evidence>
<dbReference type="Proteomes" id="UP000765509">
    <property type="component" value="Unassembled WGS sequence"/>
</dbReference>
<feature type="compositionally biased region" description="Polar residues" evidence="1">
    <location>
        <begin position="14"/>
        <end position="24"/>
    </location>
</feature>
<name>A0A9Q3K7A6_9BASI</name>
<sequence>MAGFPDASEAPNLAHSNQPPDSQAESNFLKMMKQMTQLMGQLTQEVAQRDTLKAPEFKISSMKTPYSFDGTKDHKFKGFIQYCQLIFNNHPENFFPDRKKLMYSNSFPIGRAGKCIEPYLSNISNEDPSYVLNNWQLLKAQLFPLFGDPNEVRKAEKELENSRVKESGQVSLYIAYLRSLISRIGDWGKGPTFMCIEEAWHQDCWTNWLLTLETLIAFKNSRKSLGN</sequence>
<feature type="region of interest" description="Disordered" evidence="1">
    <location>
        <begin position="1"/>
        <end position="24"/>
    </location>
</feature>
<keyword evidence="3" id="KW-1185">Reference proteome</keyword>
<proteinExistence type="predicted"/>
<accession>A0A9Q3K7A6</accession>
<evidence type="ECO:0000256" key="1">
    <source>
        <dbReference type="SAM" id="MobiDB-lite"/>
    </source>
</evidence>
<dbReference type="AlphaFoldDB" id="A0A9Q3K7A6"/>
<reference evidence="2" key="1">
    <citation type="submission" date="2021-03" db="EMBL/GenBank/DDBJ databases">
        <title>Draft genome sequence of rust myrtle Austropuccinia psidii MF-1, a brazilian biotype.</title>
        <authorList>
            <person name="Quecine M.C."/>
            <person name="Pachon D.M.R."/>
            <person name="Bonatelli M.L."/>
            <person name="Correr F.H."/>
            <person name="Franceschini L.M."/>
            <person name="Leite T.F."/>
            <person name="Margarido G.R.A."/>
            <person name="Almeida C.A."/>
            <person name="Ferrarezi J.A."/>
            <person name="Labate C.A."/>
        </authorList>
    </citation>
    <scope>NUCLEOTIDE SEQUENCE</scope>
    <source>
        <strain evidence="2">MF-1</strain>
    </source>
</reference>
<evidence type="ECO:0000313" key="2">
    <source>
        <dbReference type="EMBL" id="MBW0575819.1"/>
    </source>
</evidence>